<reference evidence="1" key="1">
    <citation type="submission" date="2022-04" db="EMBL/GenBank/DDBJ databases">
        <title>Complete genome sequence of a cyanobacterium, Nostoc sp. SO-36, isolated in Antarctica.</title>
        <authorList>
            <person name="Kanesaki Y."/>
            <person name="Effendi D."/>
            <person name="Sakamoto T."/>
            <person name="Ohtani S."/>
            <person name="Awai K."/>
        </authorList>
    </citation>
    <scope>NUCLEOTIDE SEQUENCE</scope>
    <source>
        <strain evidence="1">SO-36</strain>
    </source>
</reference>
<dbReference type="EMBL" id="AP025732">
    <property type="protein sequence ID" value="BDI20039.1"/>
    <property type="molecule type" value="Genomic_DNA"/>
</dbReference>
<organism evidence="1 2">
    <name type="scientific">Nostoc cf. commune SO-36</name>
    <dbReference type="NCBI Taxonomy" id="449208"/>
    <lineage>
        <taxon>Bacteria</taxon>
        <taxon>Bacillati</taxon>
        <taxon>Cyanobacteriota</taxon>
        <taxon>Cyanophyceae</taxon>
        <taxon>Nostocales</taxon>
        <taxon>Nostocaceae</taxon>
        <taxon>Nostoc</taxon>
    </lineage>
</organism>
<evidence type="ECO:0000313" key="2">
    <source>
        <dbReference type="Proteomes" id="UP001055453"/>
    </source>
</evidence>
<accession>A0ABM7Z9Y4</accession>
<proteinExistence type="predicted"/>
<name>A0ABM7Z9Y4_NOSCO</name>
<keyword evidence="2" id="KW-1185">Reference proteome</keyword>
<protein>
    <submittedName>
        <fullName evidence="1">Uncharacterized protein</fullName>
    </submittedName>
</protein>
<dbReference type="RefSeq" id="WP_251957533.1">
    <property type="nucleotide sequence ID" value="NZ_AP025732.1"/>
</dbReference>
<sequence>MLCPCDYLSEITAAYLRLYDSRRLPQIAEAGENSRAWQHAIAVDDALMCWSEITPAFINPSVVSVAKSRVWELSI</sequence>
<gene>
    <name evidence="1" type="ORF">ANSO36C_58410</name>
</gene>
<dbReference type="Proteomes" id="UP001055453">
    <property type="component" value="Chromosome"/>
</dbReference>
<evidence type="ECO:0000313" key="1">
    <source>
        <dbReference type="EMBL" id="BDI20039.1"/>
    </source>
</evidence>